<dbReference type="SUPFAM" id="SSF55785">
    <property type="entry name" value="PYP-like sensor domain (PAS domain)"/>
    <property type="match status" value="1"/>
</dbReference>
<dbReference type="SMART" id="SM00448">
    <property type="entry name" value="REC"/>
    <property type="match status" value="2"/>
</dbReference>
<dbReference type="NCBIfam" id="TIGR00229">
    <property type="entry name" value="sensory_box"/>
    <property type="match status" value="1"/>
</dbReference>
<dbReference type="InterPro" id="IPR004358">
    <property type="entry name" value="Sig_transdc_His_kin-like_C"/>
</dbReference>
<dbReference type="InterPro" id="IPR035965">
    <property type="entry name" value="PAS-like_dom_sf"/>
</dbReference>
<dbReference type="InterPro" id="IPR005467">
    <property type="entry name" value="His_kinase_dom"/>
</dbReference>
<dbReference type="PROSITE" id="PS50110">
    <property type="entry name" value="RESPONSE_REGULATORY"/>
    <property type="match status" value="2"/>
</dbReference>
<dbReference type="Gene3D" id="3.30.450.20">
    <property type="entry name" value="PAS domain"/>
    <property type="match status" value="1"/>
</dbReference>
<dbReference type="InterPro" id="IPR036890">
    <property type="entry name" value="HATPase_C_sf"/>
</dbReference>
<dbReference type="PROSITE" id="PS50113">
    <property type="entry name" value="PAC"/>
    <property type="match status" value="1"/>
</dbReference>
<keyword evidence="4" id="KW-0808">Transferase</keyword>
<dbReference type="SMART" id="SM00065">
    <property type="entry name" value="GAF"/>
    <property type="match status" value="1"/>
</dbReference>
<feature type="transmembrane region" description="Helical" evidence="8">
    <location>
        <begin position="180"/>
        <end position="204"/>
    </location>
</feature>
<dbReference type="SUPFAM" id="SSF55874">
    <property type="entry name" value="ATPase domain of HSP90 chaperone/DNA topoisomerase II/histidine kinase"/>
    <property type="match status" value="1"/>
</dbReference>
<dbReference type="GO" id="GO:0000155">
    <property type="term" value="F:phosphorelay sensor kinase activity"/>
    <property type="evidence" value="ECO:0007669"/>
    <property type="project" value="InterPro"/>
</dbReference>
<name>A0A0P6XYK6_9CHLR</name>
<dbReference type="SMART" id="SM00387">
    <property type="entry name" value="HATPase_c"/>
    <property type="match status" value="1"/>
</dbReference>
<proteinExistence type="predicted"/>
<dbReference type="PANTHER" id="PTHR43547:SF2">
    <property type="entry name" value="HYBRID SIGNAL TRANSDUCTION HISTIDINE KINASE C"/>
    <property type="match status" value="1"/>
</dbReference>
<dbReference type="InterPro" id="IPR011006">
    <property type="entry name" value="CheY-like_superfamily"/>
</dbReference>
<dbReference type="CDD" id="cd17574">
    <property type="entry name" value="REC_OmpR"/>
    <property type="match status" value="1"/>
</dbReference>
<dbReference type="Gene3D" id="3.30.565.10">
    <property type="entry name" value="Histidine kinase-like ATPase, C-terminal domain"/>
    <property type="match status" value="1"/>
</dbReference>
<comment type="catalytic activity">
    <reaction evidence="1">
        <text>ATP + protein L-histidine = ADP + protein N-phospho-L-histidine.</text>
        <dbReference type="EC" id="2.7.13.3"/>
    </reaction>
</comment>
<evidence type="ECO:0000256" key="6">
    <source>
        <dbReference type="ARBA" id="ARBA00023012"/>
    </source>
</evidence>
<dbReference type="Pfam" id="PF01590">
    <property type="entry name" value="GAF"/>
    <property type="match status" value="1"/>
</dbReference>
<dbReference type="RefSeq" id="WP_054535426.1">
    <property type="nucleotide sequence ID" value="NZ_LGKP01000025.1"/>
</dbReference>
<feature type="modified residue" description="4-aspartylphosphate" evidence="7">
    <location>
        <position position="988"/>
    </location>
</feature>
<keyword evidence="13" id="KW-1185">Reference proteome</keyword>
<dbReference type="Gene3D" id="3.30.450.40">
    <property type="match status" value="1"/>
</dbReference>
<dbReference type="CDD" id="cd00156">
    <property type="entry name" value="REC"/>
    <property type="match status" value="1"/>
</dbReference>
<evidence type="ECO:0000259" key="9">
    <source>
        <dbReference type="PROSITE" id="PS50109"/>
    </source>
</evidence>
<evidence type="ECO:0000313" key="12">
    <source>
        <dbReference type="EMBL" id="KPL85155.1"/>
    </source>
</evidence>
<dbReference type="InterPro" id="IPR000700">
    <property type="entry name" value="PAS-assoc_C"/>
</dbReference>
<dbReference type="InterPro" id="IPR003018">
    <property type="entry name" value="GAF"/>
</dbReference>
<reference evidence="12 13" key="1">
    <citation type="submission" date="2015-07" db="EMBL/GenBank/DDBJ databases">
        <title>Whole genome sequence of Herpetosiphon geysericola DSM 7119.</title>
        <authorList>
            <person name="Hemp J."/>
            <person name="Ward L.M."/>
            <person name="Pace L.A."/>
            <person name="Fischer W.W."/>
        </authorList>
    </citation>
    <scope>NUCLEOTIDE SEQUENCE [LARGE SCALE GENOMIC DNA]</scope>
    <source>
        <strain evidence="12 13">DSM 7119</strain>
    </source>
</reference>
<evidence type="ECO:0000256" key="4">
    <source>
        <dbReference type="ARBA" id="ARBA00022679"/>
    </source>
</evidence>
<dbReference type="CDD" id="cd00130">
    <property type="entry name" value="PAS"/>
    <property type="match status" value="1"/>
</dbReference>
<keyword evidence="3 7" id="KW-0597">Phosphoprotein</keyword>
<dbReference type="Gene3D" id="1.10.287.130">
    <property type="match status" value="1"/>
</dbReference>
<evidence type="ECO:0000313" key="13">
    <source>
        <dbReference type="Proteomes" id="UP000050277"/>
    </source>
</evidence>
<dbReference type="AlphaFoldDB" id="A0A0P6XYK6"/>
<dbReference type="OrthoDB" id="134594at2"/>
<evidence type="ECO:0000256" key="1">
    <source>
        <dbReference type="ARBA" id="ARBA00000085"/>
    </source>
</evidence>
<dbReference type="InterPro" id="IPR029016">
    <property type="entry name" value="GAF-like_dom_sf"/>
</dbReference>
<dbReference type="SMART" id="SM00086">
    <property type="entry name" value="PAC"/>
    <property type="match status" value="1"/>
</dbReference>
<dbReference type="SMART" id="SM00388">
    <property type="entry name" value="HisKA"/>
    <property type="match status" value="1"/>
</dbReference>
<dbReference type="FunFam" id="3.30.565.10:FF:000006">
    <property type="entry name" value="Sensor histidine kinase WalK"/>
    <property type="match status" value="1"/>
</dbReference>
<evidence type="ECO:0000256" key="2">
    <source>
        <dbReference type="ARBA" id="ARBA00012438"/>
    </source>
</evidence>
<dbReference type="InterPro" id="IPR003661">
    <property type="entry name" value="HisK_dim/P_dom"/>
</dbReference>
<dbReference type="InterPro" id="IPR003594">
    <property type="entry name" value="HATPase_dom"/>
</dbReference>
<dbReference type="PROSITE" id="PS50109">
    <property type="entry name" value="HIS_KIN"/>
    <property type="match status" value="1"/>
</dbReference>
<organism evidence="12 13">
    <name type="scientific">Herpetosiphon geysericola</name>
    <dbReference type="NCBI Taxonomy" id="70996"/>
    <lineage>
        <taxon>Bacteria</taxon>
        <taxon>Bacillati</taxon>
        <taxon>Chloroflexota</taxon>
        <taxon>Chloroflexia</taxon>
        <taxon>Herpetosiphonales</taxon>
        <taxon>Herpetosiphonaceae</taxon>
        <taxon>Herpetosiphon</taxon>
    </lineage>
</organism>
<dbReference type="CDD" id="cd00082">
    <property type="entry name" value="HisKA"/>
    <property type="match status" value="1"/>
</dbReference>
<feature type="domain" description="Histidine kinase" evidence="9">
    <location>
        <begin position="559"/>
        <end position="803"/>
    </location>
</feature>
<dbReference type="SUPFAM" id="SSF55781">
    <property type="entry name" value="GAF domain-like"/>
    <property type="match status" value="1"/>
</dbReference>
<dbReference type="Gene3D" id="3.40.50.2300">
    <property type="match status" value="2"/>
</dbReference>
<feature type="modified residue" description="4-aspartylphosphate" evidence="7">
    <location>
        <position position="866"/>
    </location>
</feature>
<dbReference type="EC" id="2.7.13.3" evidence="2"/>
<sequence length="1064" mass="118964">MIATPYSSAQQRSRFVWLMSIQAVLVVVLLIASTLLTFGMNRLSARDAALLSYRVRLNDVHIALLALHNNLRGYTTTGSAIFYDEIQKQHAIVAEGLDVLALNPPDPSLPQVVQQIREWLNNTYQPVLDSVAKQDLLLAELTLEQGRPQIEAVIDTTNTLRTQLRERSDGYRAQIDTYNWIKFASIGLLSALIVVSMLVTLRFWRTQQHLIHEIEDKGSQLLQSNHELSFNTNQLSIINSILGVRINESRVLREISDYLVTNPTPAEAYTFVAQTVGNVLNTWCSIALRFQPPREEFLDVMASYHSLPSRQAYIDQMVQSVQFRIDNGLYSPLFMQRAQVVELFNVPVEQRHPNYLTSEVREHLEPFTLYSYLAVPIKIQDEVVGMISAASDSPERLLDHDQTLFVRQVADRLAAWLENIQLFYLLKQQANELQTSFDSIDDIVVAYDSHGHQTRINEAGLQFFAGRHFDFLSTNLVWRTAKGNVLGFDEHPVQQALAGTTVRDIEVALARADGVPIIHEVSVSPLRSGDGIIEGIVLVARDLTARKELDRLKEELVANMSHELRTPLTAILGYSELLLKRRTEVLTPWHTTKIDGIRTGGQRLLSLVNDLLDIAKLDAGRIELQRQTTLINSLLEEQVSMLQTMIREKNQTLILQLSDDLPLLMIDPERIGQAVTNLLSNAIKFTPEHGTITLASAALNINEQGQVEWLTQALDTEVPPMLAGQYVLIQVNDNGVGVPTEALLKLWDRFYQVEGGSTRRFGGTGLGLSIVQQLVELHGGRTWASSAGENQGSSFTIMLPASRGTQLARLNQGVRRTILVIENDQHLALQLEEQLNSAGFEVIVAADRHSALAWAKQHSPAAITLDLVMPNSDSWETLAALREIDHLAQVPVLIASDASLYNELPGVGVSTYVVKPIDSNILIRIIRQLLGVQTQSGFILVVDDDYDMAELLCATLQEHGYLTQASYDGAAALDLIQQGNYPQLILLDLMMPVVDGFQLLERLRANPETRNIPVIIVTARDLTNDEIRQLRQAAQAIQTKHTLSMRKLVAEVQRFAPLKESDTP</sequence>
<dbReference type="PANTHER" id="PTHR43547">
    <property type="entry name" value="TWO-COMPONENT HISTIDINE KINASE"/>
    <property type="match status" value="1"/>
</dbReference>
<dbReference type="Pfam" id="PF02518">
    <property type="entry name" value="HATPase_c"/>
    <property type="match status" value="1"/>
</dbReference>
<dbReference type="STRING" id="70996.SE18_15760"/>
<dbReference type="SUPFAM" id="SSF47384">
    <property type="entry name" value="Homodimeric domain of signal transducing histidine kinase"/>
    <property type="match status" value="1"/>
</dbReference>
<evidence type="ECO:0000259" key="11">
    <source>
        <dbReference type="PROSITE" id="PS50113"/>
    </source>
</evidence>
<keyword evidence="8" id="KW-1133">Transmembrane helix</keyword>
<evidence type="ECO:0000256" key="5">
    <source>
        <dbReference type="ARBA" id="ARBA00022777"/>
    </source>
</evidence>
<gene>
    <name evidence="12" type="ORF">SE18_15760</name>
</gene>
<accession>A0A0P6XYK6</accession>
<evidence type="ECO:0000256" key="3">
    <source>
        <dbReference type="ARBA" id="ARBA00022553"/>
    </source>
</evidence>
<keyword evidence="5" id="KW-0418">Kinase</keyword>
<dbReference type="Pfam" id="PF08448">
    <property type="entry name" value="PAS_4"/>
    <property type="match status" value="1"/>
</dbReference>
<evidence type="ECO:0000256" key="8">
    <source>
        <dbReference type="SAM" id="Phobius"/>
    </source>
</evidence>
<keyword evidence="8" id="KW-0812">Transmembrane</keyword>
<dbReference type="Pfam" id="PF00072">
    <property type="entry name" value="Response_reg"/>
    <property type="match status" value="2"/>
</dbReference>
<dbReference type="SUPFAM" id="SSF52172">
    <property type="entry name" value="CheY-like"/>
    <property type="match status" value="2"/>
</dbReference>
<dbReference type="InterPro" id="IPR001610">
    <property type="entry name" value="PAC"/>
</dbReference>
<dbReference type="InterPro" id="IPR013656">
    <property type="entry name" value="PAS_4"/>
</dbReference>
<feature type="domain" description="Response regulatory" evidence="10">
    <location>
        <begin position="938"/>
        <end position="1055"/>
    </location>
</feature>
<dbReference type="Proteomes" id="UP000050277">
    <property type="component" value="Unassembled WGS sequence"/>
</dbReference>
<keyword evidence="8" id="KW-0472">Membrane</keyword>
<feature type="domain" description="Response regulatory" evidence="10">
    <location>
        <begin position="817"/>
        <end position="930"/>
    </location>
</feature>
<dbReference type="Pfam" id="PF00512">
    <property type="entry name" value="HisKA"/>
    <property type="match status" value="1"/>
</dbReference>
<keyword evidence="6" id="KW-0902">Two-component regulatory system</keyword>
<feature type="domain" description="PAC" evidence="11">
    <location>
        <begin position="503"/>
        <end position="555"/>
    </location>
</feature>
<dbReference type="PRINTS" id="PR00344">
    <property type="entry name" value="BCTRLSENSOR"/>
</dbReference>
<dbReference type="InterPro" id="IPR001789">
    <property type="entry name" value="Sig_transdc_resp-reg_receiver"/>
</dbReference>
<dbReference type="InterPro" id="IPR036097">
    <property type="entry name" value="HisK_dim/P_sf"/>
</dbReference>
<comment type="caution">
    <text evidence="12">The sequence shown here is derived from an EMBL/GenBank/DDBJ whole genome shotgun (WGS) entry which is preliminary data.</text>
</comment>
<dbReference type="InterPro" id="IPR000014">
    <property type="entry name" value="PAS"/>
</dbReference>
<protein>
    <recommendedName>
        <fullName evidence="2">histidine kinase</fullName>
        <ecNumber evidence="2">2.7.13.3</ecNumber>
    </recommendedName>
</protein>
<feature type="transmembrane region" description="Helical" evidence="8">
    <location>
        <begin position="15"/>
        <end position="38"/>
    </location>
</feature>
<evidence type="ECO:0000256" key="7">
    <source>
        <dbReference type="PROSITE-ProRule" id="PRU00169"/>
    </source>
</evidence>
<dbReference type="EMBL" id="LGKP01000025">
    <property type="protein sequence ID" value="KPL85155.1"/>
    <property type="molecule type" value="Genomic_DNA"/>
</dbReference>
<evidence type="ECO:0000259" key="10">
    <source>
        <dbReference type="PROSITE" id="PS50110"/>
    </source>
</evidence>